<dbReference type="SUPFAM" id="SSF53901">
    <property type="entry name" value="Thiolase-like"/>
    <property type="match status" value="1"/>
</dbReference>
<feature type="domain" description="Ketosynthase family 3 (KS3)" evidence="5">
    <location>
        <begin position="2"/>
        <end position="415"/>
    </location>
</feature>
<accession>A0ABT3GTP6</accession>
<comment type="similarity">
    <text evidence="4">Belongs to the thiolase-like superfamily. Beta-ketoacyl-ACP synthases family.</text>
</comment>
<evidence type="ECO:0000256" key="4">
    <source>
        <dbReference type="RuleBase" id="RU003694"/>
    </source>
</evidence>
<dbReference type="EMBL" id="JAPDFL010000001">
    <property type="protein sequence ID" value="MCW1930917.1"/>
    <property type="molecule type" value="Genomic_DNA"/>
</dbReference>
<dbReference type="InterPro" id="IPR050091">
    <property type="entry name" value="PKS_NRPS_Biosynth_Enz"/>
</dbReference>
<evidence type="ECO:0000256" key="1">
    <source>
        <dbReference type="ARBA" id="ARBA00022450"/>
    </source>
</evidence>
<dbReference type="InterPro" id="IPR016039">
    <property type="entry name" value="Thiolase-like"/>
</dbReference>
<dbReference type="PROSITE" id="PS00606">
    <property type="entry name" value="KS3_1"/>
    <property type="match status" value="1"/>
</dbReference>
<dbReference type="SMART" id="SM00825">
    <property type="entry name" value="PKS_KS"/>
    <property type="match status" value="1"/>
</dbReference>
<dbReference type="InterPro" id="IPR014031">
    <property type="entry name" value="Ketoacyl_synth_C"/>
</dbReference>
<keyword evidence="1" id="KW-0596">Phosphopantetheine</keyword>
<evidence type="ECO:0000259" key="5">
    <source>
        <dbReference type="PROSITE" id="PS52004"/>
    </source>
</evidence>
<sequence length="611" mass="62159">MPVPVAVVGMACRFPGADSTGALAELLRSGGSGIGPVPADRRALWGPSPALPPAAGLLDGIDRFDRHPFRISASEAPLLDPQQRLALEMAWHALEDAGLSPAALDGMFAGVYIGAGSSDHAMRMARAGLVAGNPHLPNALQNAAITGRVSYCLGLTGPSLTVDTACSSALTAVTLAGDALRLGHCDMALAGGVSVLLAPEGFSALESSRVLSARGQTRSFDAAADGFVRSEGCGMLVLKRLPDALADGDRIHAVLAGWATGQDGRSNGLSAPSRVAQVQVITRAMQAAGVTRDQIGAIEAQGSGTVLGDLIETRALGDVFAGRSEAPAALGSIKAAIGNLEAAAGIAGLIKTILMVRDGFIPVQPCFTDPSPQVDWDTLPLEVPRATRDWPGPHRVAGVSAFGMSGLNAHVIVAGADGHSAPAADPAGTSALFLLSAASPAALVARAAQLHAALDAPEASLARIAAAVTRRWSGLPLRAGFTARTVDEAKAAARRIAADPPGRPARLMGKIALETAQPLAPATVAQLRRICPDLVDGPQDITRAAPVRVAVPDGTASGDAAASALLALHLAGATLVAQRLAPADPALPALPGYPFDRQRCWYDDWPAAGKG</sequence>
<dbReference type="Pfam" id="PF00109">
    <property type="entry name" value="ketoacyl-synt"/>
    <property type="match status" value="1"/>
</dbReference>
<comment type="caution">
    <text evidence="6">The sequence shown here is derived from an EMBL/GenBank/DDBJ whole genome shotgun (WGS) entry which is preliminary data.</text>
</comment>
<protein>
    <submittedName>
        <fullName evidence="6">Polyketide synthase</fullName>
    </submittedName>
</protein>
<name>A0ABT3GTP6_9RHOB</name>
<dbReference type="InterPro" id="IPR032821">
    <property type="entry name" value="PKS_assoc"/>
</dbReference>
<dbReference type="PROSITE" id="PS52004">
    <property type="entry name" value="KS3_2"/>
    <property type="match status" value="1"/>
</dbReference>
<gene>
    <name evidence="6" type="ORF">OKW52_01180</name>
</gene>
<organism evidence="6 7">
    <name type="scientific">Pararhodobacter zhoushanensis</name>
    <dbReference type="NCBI Taxonomy" id="2479545"/>
    <lineage>
        <taxon>Bacteria</taxon>
        <taxon>Pseudomonadati</taxon>
        <taxon>Pseudomonadota</taxon>
        <taxon>Alphaproteobacteria</taxon>
        <taxon>Rhodobacterales</taxon>
        <taxon>Paracoccaceae</taxon>
        <taxon>Pararhodobacter</taxon>
    </lineage>
</organism>
<keyword evidence="7" id="KW-1185">Reference proteome</keyword>
<reference evidence="6 7" key="1">
    <citation type="submission" date="2022-10" db="EMBL/GenBank/DDBJ databases">
        <title>Pararhodobacter sp. nov., isolated from marine algae.</title>
        <authorList>
            <person name="Choi B.J."/>
            <person name="Kim J.M."/>
            <person name="Lee J.K."/>
            <person name="Choi D.G."/>
            <person name="Jeon C.O."/>
        </authorList>
    </citation>
    <scope>NUCLEOTIDE SEQUENCE [LARGE SCALE GENOMIC DNA]</scope>
    <source>
        <strain evidence="6 7">ZQ420</strain>
    </source>
</reference>
<proteinExistence type="inferred from homology"/>
<evidence type="ECO:0000313" key="6">
    <source>
        <dbReference type="EMBL" id="MCW1930917.1"/>
    </source>
</evidence>
<evidence type="ECO:0000256" key="2">
    <source>
        <dbReference type="ARBA" id="ARBA00022553"/>
    </source>
</evidence>
<dbReference type="InterPro" id="IPR020841">
    <property type="entry name" value="PKS_Beta-ketoAc_synthase_dom"/>
</dbReference>
<dbReference type="PANTHER" id="PTHR43775">
    <property type="entry name" value="FATTY ACID SYNTHASE"/>
    <property type="match status" value="1"/>
</dbReference>
<dbReference type="Proteomes" id="UP001208938">
    <property type="component" value="Unassembled WGS sequence"/>
</dbReference>
<dbReference type="CDD" id="cd00833">
    <property type="entry name" value="PKS"/>
    <property type="match status" value="1"/>
</dbReference>
<dbReference type="Pfam" id="PF16197">
    <property type="entry name" value="KAsynt_C_assoc"/>
    <property type="match status" value="1"/>
</dbReference>
<dbReference type="InterPro" id="IPR018201">
    <property type="entry name" value="Ketoacyl_synth_AS"/>
</dbReference>
<dbReference type="PANTHER" id="PTHR43775:SF37">
    <property type="entry name" value="SI:DKEY-61P9.11"/>
    <property type="match status" value="1"/>
</dbReference>
<dbReference type="InterPro" id="IPR014030">
    <property type="entry name" value="Ketoacyl_synth_N"/>
</dbReference>
<keyword evidence="2" id="KW-0597">Phosphoprotein</keyword>
<keyword evidence="3 4" id="KW-0808">Transferase</keyword>
<evidence type="ECO:0000313" key="7">
    <source>
        <dbReference type="Proteomes" id="UP001208938"/>
    </source>
</evidence>
<dbReference type="Gene3D" id="3.30.70.3290">
    <property type="match status" value="1"/>
</dbReference>
<dbReference type="Pfam" id="PF02801">
    <property type="entry name" value="Ketoacyl-synt_C"/>
    <property type="match status" value="1"/>
</dbReference>
<dbReference type="Gene3D" id="3.40.47.10">
    <property type="match status" value="1"/>
</dbReference>
<dbReference type="RefSeq" id="WP_264504083.1">
    <property type="nucleotide sequence ID" value="NZ_JAPDFL010000001.1"/>
</dbReference>
<evidence type="ECO:0000256" key="3">
    <source>
        <dbReference type="ARBA" id="ARBA00022679"/>
    </source>
</evidence>